<evidence type="ECO:0000313" key="3">
    <source>
        <dbReference type="EMBL" id="OAX31956.1"/>
    </source>
</evidence>
<organism evidence="3 4">
    <name type="scientific">Rhizopogon vinicolor AM-OR11-026</name>
    <dbReference type="NCBI Taxonomy" id="1314800"/>
    <lineage>
        <taxon>Eukaryota</taxon>
        <taxon>Fungi</taxon>
        <taxon>Dikarya</taxon>
        <taxon>Basidiomycota</taxon>
        <taxon>Agaricomycotina</taxon>
        <taxon>Agaricomycetes</taxon>
        <taxon>Agaricomycetidae</taxon>
        <taxon>Boletales</taxon>
        <taxon>Suillineae</taxon>
        <taxon>Rhizopogonaceae</taxon>
        <taxon>Rhizopogon</taxon>
    </lineage>
</organism>
<feature type="transmembrane region" description="Helical" evidence="1">
    <location>
        <begin position="203"/>
        <end position="230"/>
    </location>
</feature>
<dbReference type="InterPro" id="IPR045339">
    <property type="entry name" value="DUF6534"/>
</dbReference>
<keyword evidence="1" id="KW-0812">Transmembrane</keyword>
<feature type="transmembrane region" description="Helical" evidence="1">
    <location>
        <begin position="99"/>
        <end position="117"/>
    </location>
</feature>
<feature type="domain" description="DUF6534" evidence="2">
    <location>
        <begin position="179"/>
        <end position="259"/>
    </location>
</feature>
<dbReference type="EMBL" id="KV449173">
    <property type="protein sequence ID" value="OAX31956.1"/>
    <property type="molecule type" value="Genomic_DNA"/>
</dbReference>
<name>A0A1B7MH78_9AGAM</name>
<dbReference type="InParanoid" id="A0A1B7MH78"/>
<dbReference type="Pfam" id="PF20152">
    <property type="entry name" value="DUF6534"/>
    <property type="match status" value="1"/>
</dbReference>
<dbReference type="Proteomes" id="UP000092154">
    <property type="component" value="Unassembled WGS sequence"/>
</dbReference>
<feature type="transmembrane region" description="Helical" evidence="1">
    <location>
        <begin position="236"/>
        <end position="256"/>
    </location>
</feature>
<sequence>MSSSTQGLFPDLDLGNTFGALFIGAILAAVLFGITNVQAFIYFQTHRGTAMTSYKFLVIWLWMLDALHLALITHCVYYYLVTNYANISVLTEIVWSFKLHIVMCVIIVYGVHIMYACRIWILTKHRSRALPVIVGIIVILTSGVAIALIWAIYQCHVFSDLIETAWATYIPLGTFAFDDFIIASSLCYILATSCTGFSNMDSFLIWLMVYIINTGLLTNVTSMVAIITFAVMPSNLIFIGVEFLIAGLYINSYLALLNAGYYLQPNDSDTVNISEFRAHQPSMQSTELEAENPARNPR</sequence>
<dbReference type="PANTHER" id="PTHR40465:SF1">
    <property type="entry name" value="DUF6534 DOMAIN-CONTAINING PROTEIN"/>
    <property type="match status" value="1"/>
</dbReference>
<keyword evidence="1" id="KW-0472">Membrane</keyword>
<dbReference type="AlphaFoldDB" id="A0A1B7MH78"/>
<feature type="transmembrane region" description="Helical" evidence="1">
    <location>
        <begin position="20"/>
        <end position="44"/>
    </location>
</feature>
<dbReference type="OrthoDB" id="2535105at2759"/>
<protein>
    <recommendedName>
        <fullName evidence="2">DUF6534 domain-containing protein</fullName>
    </recommendedName>
</protein>
<keyword evidence="1" id="KW-1133">Transmembrane helix</keyword>
<evidence type="ECO:0000256" key="1">
    <source>
        <dbReference type="SAM" id="Phobius"/>
    </source>
</evidence>
<reference evidence="3 4" key="1">
    <citation type="submission" date="2016-06" db="EMBL/GenBank/DDBJ databases">
        <title>Comparative genomics of the ectomycorrhizal sister species Rhizopogon vinicolor and Rhizopogon vesiculosus (Basidiomycota: Boletales) reveals a divergence of the mating type B locus.</title>
        <authorList>
            <consortium name="DOE Joint Genome Institute"/>
            <person name="Mujic A.B."/>
            <person name="Kuo A."/>
            <person name="Tritt A."/>
            <person name="Lipzen A."/>
            <person name="Chen C."/>
            <person name="Johnson J."/>
            <person name="Sharma A."/>
            <person name="Barry K."/>
            <person name="Grigoriev I.V."/>
            <person name="Spatafora J.W."/>
        </authorList>
    </citation>
    <scope>NUCLEOTIDE SEQUENCE [LARGE SCALE GENOMIC DNA]</scope>
    <source>
        <strain evidence="3 4">AM-OR11-026</strain>
    </source>
</reference>
<keyword evidence="4" id="KW-1185">Reference proteome</keyword>
<dbReference type="PANTHER" id="PTHR40465">
    <property type="entry name" value="CHROMOSOME 1, WHOLE GENOME SHOTGUN SEQUENCE"/>
    <property type="match status" value="1"/>
</dbReference>
<feature type="transmembrane region" description="Helical" evidence="1">
    <location>
        <begin position="129"/>
        <end position="153"/>
    </location>
</feature>
<proteinExistence type="predicted"/>
<feature type="transmembrane region" description="Helical" evidence="1">
    <location>
        <begin position="165"/>
        <end position="191"/>
    </location>
</feature>
<evidence type="ECO:0000313" key="4">
    <source>
        <dbReference type="Proteomes" id="UP000092154"/>
    </source>
</evidence>
<feature type="transmembrane region" description="Helical" evidence="1">
    <location>
        <begin position="56"/>
        <end position="79"/>
    </location>
</feature>
<accession>A0A1B7MH78</accession>
<gene>
    <name evidence="3" type="ORF">K503DRAFT_805635</name>
</gene>
<evidence type="ECO:0000259" key="2">
    <source>
        <dbReference type="Pfam" id="PF20152"/>
    </source>
</evidence>